<dbReference type="InterPro" id="IPR012337">
    <property type="entry name" value="RNaseH-like_sf"/>
</dbReference>
<name>A0A0R3SRU6_HYMDI</name>
<dbReference type="WBParaSite" id="HDID_0000793901-mRNA-1">
    <property type="protein sequence ID" value="HDID_0000793901-mRNA-1"/>
    <property type="gene ID" value="HDID_0000793901"/>
</dbReference>
<dbReference type="SUPFAM" id="SSF53098">
    <property type="entry name" value="Ribonuclease H-like"/>
    <property type="match status" value="1"/>
</dbReference>
<dbReference type="OrthoDB" id="7758825at2759"/>
<feature type="compositionally biased region" description="Basic and acidic residues" evidence="1">
    <location>
        <begin position="48"/>
        <end position="59"/>
    </location>
</feature>
<dbReference type="STRING" id="6216.A0A0R3SRU6"/>
<proteinExistence type="predicted"/>
<gene>
    <name evidence="3" type="ORF">HDID_LOCUS7937</name>
</gene>
<evidence type="ECO:0000313" key="3">
    <source>
        <dbReference type="EMBL" id="VDL60255.1"/>
    </source>
</evidence>
<dbReference type="EMBL" id="UYSG01011000">
    <property type="protein sequence ID" value="VDL60255.1"/>
    <property type="molecule type" value="Genomic_DNA"/>
</dbReference>
<dbReference type="AlphaFoldDB" id="A0A0R3SRU6"/>
<reference evidence="3 4" key="2">
    <citation type="submission" date="2018-11" db="EMBL/GenBank/DDBJ databases">
        <authorList>
            <consortium name="Pathogen Informatics"/>
        </authorList>
    </citation>
    <scope>NUCLEOTIDE SEQUENCE [LARGE SCALE GENOMIC DNA]</scope>
</reference>
<sequence>MGQFTSVDFKGFCGQRWIEHIRTPPYHPQSNGQAEGFISMQKRGLQKPKGEGTMEEVRRKILGQSVNGSKGENCGQKDAIGENSVEQE</sequence>
<dbReference type="Proteomes" id="UP000274504">
    <property type="component" value="Unassembled WGS sequence"/>
</dbReference>
<reference evidence="5" key="1">
    <citation type="submission" date="2017-02" db="UniProtKB">
        <authorList>
            <consortium name="WormBaseParasite"/>
        </authorList>
    </citation>
    <scope>IDENTIFICATION</scope>
</reference>
<organism evidence="5">
    <name type="scientific">Hymenolepis diminuta</name>
    <name type="common">Rat tapeworm</name>
    <dbReference type="NCBI Taxonomy" id="6216"/>
    <lineage>
        <taxon>Eukaryota</taxon>
        <taxon>Metazoa</taxon>
        <taxon>Spiralia</taxon>
        <taxon>Lophotrochozoa</taxon>
        <taxon>Platyhelminthes</taxon>
        <taxon>Cestoda</taxon>
        <taxon>Eucestoda</taxon>
        <taxon>Cyclophyllidea</taxon>
        <taxon>Hymenolepididae</taxon>
        <taxon>Hymenolepis</taxon>
    </lineage>
</organism>
<feature type="region of interest" description="Disordered" evidence="1">
    <location>
        <begin position="23"/>
        <end position="88"/>
    </location>
</feature>
<dbReference type="GO" id="GO:0015074">
    <property type="term" value="P:DNA integration"/>
    <property type="evidence" value="ECO:0007669"/>
    <property type="project" value="InterPro"/>
</dbReference>
<dbReference type="Gene3D" id="3.30.420.10">
    <property type="entry name" value="Ribonuclease H-like superfamily/Ribonuclease H"/>
    <property type="match status" value="1"/>
</dbReference>
<feature type="domain" description="Integrase catalytic" evidence="2">
    <location>
        <begin position="1"/>
        <end position="88"/>
    </location>
</feature>
<evidence type="ECO:0000313" key="4">
    <source>
        <dbReference type="Proteomes" id="UP000274504"/>
    </source>
</evidence>
<dbReference type="GO" id="GO:0003676">
    <property type="term" value="F:nucleic acid binding"/>
    <property type="evidence" value="ECO:0007669"/>
    <property type="project" value="InterPro"/>
</dbReference>
<protein>
    <submittedName>
        <fullName evidence="5">Integrase catalytic domain-containing protein</fullName>
    </submittedName>
</protein>
<accession>A0A0R3SRU6</accession>
<dbReference type="PROSITE" id="PS50994">
    <property type="entry name" value="INTEGRASE"/>
    <property type="match status" value="1"/>
</dbReference>
<dbReference type="InterPro" id="IPR036397">
    <property type="entry name" value="RNaseH_sf"/>
</dbReference>
<dbReference type="InterPro" id="IPR001584">
    <property type="entry name" value="Integrase_cat-core"/>
</dbReference>
<evidence type="ECO:0000256" key="1">
    <source>
        <dbReference type="SAM" id="MobiDB-lite"/>
    </source>
</evidence>
<evidence type="ECO:0000313" key="5">
    <source>
        <dbReference type="WBParaSite" id="HDID_0000793901-mRNA-1"/>
    </source>
</evidence>
<evidence type="ECO:0000259" key="2">
    <source>
        <dbReference type="PROSITE" id="PS50994"/>
    </source>
</evidence>